<accession>A0ABN5APM6</accession>
<dbReference type="RefSeq" id="WP_088768248.1">
    <property type="nucleotide sequence ID" value="NZ_CP022133.1"/>
</dbReference>
<dbReference type="Proteomes" id="UP000197717">
    <property type="component" value="Chromosome"/>
</dbReference>
<keyword evidence="2" id="KW-1185">Reference proteome</keyword>
<name>A0ABN5APM6_9GAMM</name>
<evidence type="ECO:0000313" key="1">
    <source>
        <dbReference type="EMBL" id="ASG65851.1"/>
    </source>
</evidence>
<reference evidence="1 2" key="1">
    <citation type="submission" date="2017-06" db="EMBL/GenBank/DDBJ databases">
        <title>Complete genome sequence of Idiomarina piscisalsi strain 10PY1A isolated from soil of Soudi Arabia.</title>
        <authorList>
            <person name="Kim M.-C."/>
            <person name="Jung B.K."/>
            <person name="Budiyanto F."/>
            <person name="Nzila A."/>
            <person name="Shin J.-H."/>
        </authorList>
    </citation>
    <scope>NUCLEOTIDE SEQUENCE [LARGE SCALE GENOMIC DNA]</scope>
    <source>
        <strain evidence="1 2">10PY1A</strain>
    </source>
</reference>
<protein>
    <recommendedName>
        <fullName evidence="3">DNA-binding protein</fullName>
    </recommendedName>
</protein>
<sequence length="80" mass="9324">MSKAKNSMQLISAQDVCEKYFNISRKTLRRWQKVREMHLDAGRVEEADKVLPPAKRIPGSSKTFFLLDDLRDFIAKNKRA</sequence>
<gene>
    <name evidence="1" type="ORF">CEW91_06740</name>
</gene>
<evidence type="ECO:0000313" key="2">
    <source>
        <dbReference type="Proteomes" id="UP000197717"/>
    </source>
</evidence>
<organism evidence="1 2">
    <name type="scientific">Idiomarina piscisalsi</name>
    <dbReference type="NCBI Taxonomy" id="1096243"/>
    <lineage>
        <taxon>Bacteria</taxon>
        <taxon>Pseudomonadati</taxon>
        <taxon>Pseudomonadota</taxon>
        <taxon>Gammaproteobacteria</taxon>
        <taxon>Alteromonadales</taxon>
        <taxon>Idiomarinaceae</taxon>
        <taxon>Idiomarina</taxon>
    </lineage>
</organism>
<proteinExistence type="predicted"/>
<evidence type="ECO:0008006" key="3">
    <source>
        <dbReference type="Google" id="ProtNLM"/>
    </source>
</evidence>
<dbReference type="EMBL" id="CP022133">
    <property type="protein sequence ID" value="ASG65851.1"/>
    <property type="molecule type" value="Genomic_DNA"/>
</dbReference>